<evidence type="ECO:0000313" key="3">
    <source>
        <dbReference type="Proteomes" id="UP000245523"/>
    </source>
</evidence>
<feature type="chain" id="PRO_5045068448" evidence="1">
    <location>
        <begin position="21"/>
        <end position="303"/>
    </location>
</feature>
<evidence type="ECO:0000256" key="1">
    <source>
        <dbReference type="SAM" id="SignalP"/>
    </source>
</evidence>
<evidence type="ECO:0000313" key="2">
    <source>
        <dbReference type="EMBL" id="PWL03181.1"/>
    </source>
</evidence>
<proteinExistence type="predicted"/>
<dbReference type="Proteomes" id="UP000245523">
    <property type="component" value="Unassembled WGS sequence"/>
</dbReference>
<gene>
    <name evidence="2" type="ORF">B0H50_10824</name>
</gene>
<keyword evidence="1" id="KW-0732">Signal</keyword>
<comment type="caution">
    <text evidence="2">The sequence shown here is derived from an EMBL/GenBank/DDBJ whole genome shotgun (WGS) entry which is preliminary data.</text>
</comment>
<keyword evidence="3" id="KW-1185">Reference proteome</keyword>
<accession>A0ABX5LLZ4</accession>
<dbReference type="PROSITE" id="PS51257">
    <property type="entry name" value="PROKAR_LIPOPROTEIN"/>
    <property type="match status" value="1"/>
</dbReference>
<name>A0ABX5LLZ4_9BACT</name>
<reference evidence="2 3" key="1">
    <citation type="submission" date="2018-05" db="EMBL/GenBank/DDBJ databases">
        <title>Animal gut microbial communities from fecal samples from Wisconsin, USA.</title>
        <authorList>
            <person name="Neumann A."/>
        </authorList>
    </citation>
    <scope>NUCLEOTIDE SEQUENCE [LARGE SCALE GENOMIC DNA]</scope>
    <source>
        <strain evidence="2 3">UWS4</strain>
    </source>
</reference>
<organism evidence="2 3">
    <name type="scientific">Hallerella porci</name>
    <dbReference type="NCBI Taxonomy" id="1945871"/>
    <lineage>
        <taxon>Bacteria</taxon>
        <taxon>Pseudomonadati</taxon>
        <taxon>Fibrobacterota</taxon>
        <taxon>Fibrobacteria</taxon>
        <taxon>Fibrobacterales</taxon>
        <taxon>Fibrobacteraceae</taxon>
        <taxon>Hallerella</taxon>
    </lineage>
</organism>
<dbReference type="EMBL" id="QGHD01000008">
    <property type="protein sequence ID" value="PWL03181.1"/>
    <property type="molecule type" value="Genomic_DNA"/>
</dbReference>
<protein>
    <submittedName>
        <fullName evidence="2">Uncharacterized protein</fullName>
    </submittedName>
</protein>
<feature type="signal peptide" evidence="1">
    <location>
        <begin position="1"/>
        <end position="20"/>
    </location>
</feature>
<dbReference type="RefSeq" id="WP_146129118.1">
    <property type="nucleotide sequence ID" value="NZ_JAXEIU010000046.1"/>
</dbReference>
<sequence>MRPFKHLLPAALSFSLFGLAACGSVDHDPPRLETVFGSVSPMDTLIAYFDKSIDDFDEEQVTSNVKIRVVKQKGSKIYIVGAVDTVAGIPRLMPSSDYDTLRFINIEDDDGNKEKLQTVTFSTYPYLDSDEYETNEAGNCRSNSKPKDAEVLMDSSLKFYDGSKLTKGITVTGILGGQYNKNCRDDEDLFKVYLKKRDTLSIQLAGLTDSIPLELAVLGPAKIDGAPAECIYDNDEFVSVDAAKRKKTVVIDTTIGIGDIHECGTNTVTDYLPYYIVVRYSETLPTKGQLPQPYKLTVTVDQK</sequence>